<gene>
    <name evidence="3" type="ORF">DPMN_043541</name>
</gene>
<comment type="caution">
    <text evidence="3">The sequence shown here is derived from an EMBL/GenBank/DDBJ whole genome shotgun (WGS) entry which is preliminary data.</text>
</comment>
<keyword evidence="1" id="KW-0175">Coiled coil</keyword>
<reference evidence="3" key="2">
    <citation type="submission" date="2020-11" db="EMBL/GenBank/DDBJ databases">
        <authorList>
            <person name="McCartney M.A."/>
            <person name="Auch B."/>
            <person name="Kono T."/>
            <person name="Mallez S."/>
            <person name="Becker A."/>
            <person name="Gohl D.M."/>
            <person name="Silverstein K.A.T."/>
            <person name="Koren S."/>
            <person name="Bechman K.B."/>
            <person name="Herman A."/>
            <person name="Abrahante J.E."/>
            <person name="Garbe J."/>
        </authorList>
    </citation>
    <scope>NUCLEOTIDE SEQUENCE</scope>
    <source>
        <strain evidence="3">Duluth1</strain>
        <tissue evidence="3">Whole animal</tissue>
    </source>
</reference>
<feature type="region of interest" description="Disordered" evidence="2">
    <location>
        <begin position="1"/>
        <end position="51"/>
    </location>
</feature>
<evidence type="ECO:0000256" key="1">
    <source>
        <dbReference type="SAM" id="Coils"/>
    </source>
</evidence>
<dbReference type="AlphaFoldDB" id="A0A9D4D1L0"/>
<evidence type="ECO:0000313" key="4">
    <source>
        <dbReference type="Proteomes" id="UP000828390"/>
    </source>
</evidence>
<organism evidence="3 4">
    <name type="scientific">Dreissena polymorpha</name>
    <name type="common">Zebra mussel</name>
    <name type="synonym">Mytilus polymorpha</name>
    <dbReference type="NCBI Taxonomy" id="45954"/>
    <lineage>
        <taxon>Eukaryota</taxon>
        <taxon>Metazoa</taxon>
        <taxon>Spiralia</taxon>
        <taxon>Lophotrochozoa</taxon>
        <taxon>Mollusca</taxon>
        <taxon>Bivalvia</taxon>
        <taxon>Autobranchia</taxon>
        <taxon>Heteroconchia</taxon>
        <taxon>Euheterodonta</taxon>
        <taxon>Imparidentia</taxon>
        <taxon>Neoheterodontei</taxon>
        <taxon>Myida</taxon>
        <taxon>Dreissenoidea</taxon>
        <taxon>Dreissenidae</taxon>
        <taxon>Dreissena</taxon>
    </lineage>
</organism>
<reference evidence="3" key="1">
    <citation type="journal article" date="2019" name="bioRxiv">
        <title>The Genome of the Zebra Mussel, Dreissena polymorpha: A Resource for Invasive Species Research.</title>
        <authorList>
            <person name="McCartney M.A."/>
            <person name="Auch B."/>
            <person name="Kono T."/>
            <person name="Mallez S."/>
            <person name="Zhang Y."/>
            <person name="Obille A."/>
            <person name="Becker A."/>
            <person name="Abrahante J.E."/>
            <person name="Garbe J."/>
            <person name="Badalamenti J.P."/>
            <person name="Herman A."/>
            <person name="Mangelson H."/>
            <person name="Liachko I."/>
            <person name="Sullivan S."/>
            <person name="Sone E.D."/>
            <person name="Koren S."/>
            <person name="Silverstein K.A.T."/>
            <person name="Beckman K.B."/>
            <person name="Gohl D.M."/>
        </authorList>
    </citation>
    <scope>NUCLEOTIDE SEQUENCE</scope>
    <source>
        <strain evidence="3">Duluth1</strain>
        <tissue evidence="3">Whole animal</tissue>
    </source>
</reference>
<name>A0A9D4D1L0_DREPO</name>
<keyword evidence="4" id="KW-1185">Reference proteome</keyword>
<feature type="coiled-coil region" evidence="1">
    <location>
        <begin position="136"/>
        <end position="184"/>
    </location>
</feature>
<dbReference type="Proteomes" id="UP000828390">
    <property type="component" value="Unassembled WGS sequence"/>
</dbReference>
<feature type="compositionally biased region" description="Polar residues" evidence="2">
    <location>
        <begin position="14"/>
        <end position="37"/>
    </location>
</feature>
<protein>
    <submittedName>
        <fullName evidence="3">Uncharacterized protein</fullName>
    </submittedName>
</protein>
<evidence type="ECO:0000313" key="3">
    <source>
        <dbReference type="EMBL" id="KAH3736965.1"/>
    </source>
</evidence>
<proteinExistence type="predicted"/>
<dbReference type="EMBL" id="JAIWYP010000011">
    <property type="protein sequence ID" value="KAH3736965.1"/>
    <property type="molecule type" value="Genomic_DNA"/>
</dbReference>
<evidence type="ECO:0000256" key="2">
    <source>
        <dbReference type="SAM" id="MobiDB-lite"/>
    </source>
</evidence>
<sequence length="186" mass="21352">MMSTEDKKRKKEINSTGSISEVEQSESPSQNENTPKMQSARKAKMSKVADAKWKPDCNVSSEINDIKTQLKDNNHKLANVASTVDRSIEEINTKIKQLLENDDTRMRETMKDLLSGIKDEIVKALSKQIEVLESRIFEREVENDKLKVEIKDLNKKLSDQEEINSKLTDSINKNETERRTIENEAN</sequence>
<accession>A0A9D4D1L0</accession>